<dbReference type="AlphaFoldDB" id="Q5M473"/>
<dbReference type="HOGENOM" id="CLU_013985_36_2_9"/>
<evidence type="ECO:0000256" key="2">
    <source>
        <dbReference type="ARBA" id="ARBA00023315"/>
    </source>
</evidence>
<dbReference type="PANTHER" id="PTHR42919">
    <property type="entry name" value="N-ALPHA-ACETYLTRANSFERASE"/>
    <property type="match status" value="1"/>
</dbReference>
<accession>Q5M473</accession>
<protein>
    <recommendedName>
        <fullName evidence="3">N-acetyltransferase domain-containing protein</fullName>
    </recommendedName>
</protein>
<dbReference type="PANTHER" id="PTHR42919:SF8">
    <property type="entry name" value="N-ALPHA-ACETYLTRANSFERASE 50"/>
    <property type="match status" value="1"/>
</dbReference>
<dbReference type="InterPro" id="IPR000182">
    <property type="entry name" value="GNAT_dom"/>
</dbReference>
<reference evidence="4 5" key="1">
    <citation type="journal article" date="2004" name="Nat. Biotechnol.">
        <title>Complete sequence and comparative genome analysis of the dairy bacterium Streptococcus thermophilus.</title>
        <authorList>
            <person name="Bolotin A."/>
            <person name="Quinquis B."/>
            <person name="Renault P."/>
            <person name="Sorokin A."/>
            <person name="Ehrlich S.D."/>
            <person name="Kulakauskas S."/>
            <person name="Lapidus A."/>
            <person name="Goltsman E."/>
            <person name="Mazur M."/>
            <person name="Pusch G.D."/>
            <person name="Fonstein M."/>
            <person name="Overbeek R."/>
            <person name="Kyprides N."/>
            <person name="Purnelle B."/>
            <person name="Prozzi D."/>
            <person name="Ngui K."/>
            <person name="Masuy D."/>
            <person name="Hancy F."/>
            <person name="Burteau S."/>
            <person name="Boutry M."/>
            <person name="Delcour J."/>
            <person name="Goffeau A."/>
            <person name="Hols P."/>
        </authorList>
    </citation>
    <scope>NUCLEOTIDE SEQUENCE [LARGE SCALE GENOMIC DNA]</scope>
    <source>
        <strain evidence="5">ATCC BAA-250 / LMG 18311</strain>
    </source>
</reference>
<organism evidence="4 5">
    <name type="scientific">Streptococcus thermophilus (strain ATCC BAA-250 / LMG 18311)</name>
    <dbReference type="NCBI Taxonomy" id="264199"/>
    <lineage>
        <taxon>Bacteria</taxon>
        <taxon>Bacillati</taxon>
        <taxon>Bacillota</taxon>
        <taxon>Bacilli</taxon>
        <taxon>Lactobacillales</taxon>
        <taxon>Streptococcaceae</taxon>
        <taxon>Streptococcus</taxon>
    </lineage>
</organism>
<dbReference type="eggNOG" id="COG0456">
    <property type="taxonomic scope" value="Bacteria"/>
</dbReference>
<dbReference type="Pfam" id="PF00583">
    <property type="entry name" value="Acetyltransf_1"/>
    <property type="match status" value="1"/>
</dbReference>
<proteinExistence type="predicted"/>
<dbReference type="DNASU" id="3164570"/>
<name>Q5M473_STRT2</name>
<gene>
    <name evidence="4" type="ordered locus">stu1129</name>
</gene>
<dbReference type="Proteomes" id="UP000001170">
    <property type="component" value="Chromosome"/>
</dbReference>
<dbReference type="SMR" id="Q5M473"/>
<dbReference type="STRING" id="264199.stu1129"/>
<dbReference type="Gene3D" id="3.40.630.30">
    <property type="match status" value="1"/>
</dbReference>
<dbReference type="PROSITE" id="PS51186">
    <property type="entry name" value="GNAT"/>
    <property type="match status" value="1"/>
</dbReference>
<evidence type="ECO:0000313" key="5">
    <source>
        <dbReference type="Proteomes" id="UP000001170"/>
    </source>
</evidence>
<dbReference type="InterPro" id="IPR016181">
    <property type="entry name" value="Acyl_CoA_acyltransferase"/>
</dbReference>
<feature type="domain" description="N-acetyltransferase" evidence="3">
    <location>
        <begin position="1"/>
        <end position="157"/>
    </location>
</feature>
<dbReference type="GO" id="GO:0016747">
    <property type="term" value="F:acyltransferase activity, transferring groups other than amino-acyl groups"/>
    <property type="evidence" value="ECO:0007669"/>
    <property type="project" value="InterPro"/>
</dbReference>
<evidence type="ECO:0000256" key="1">
    <source>
        <dbReference type="ARBA" id="ARBA00022679"/>
    </source>
</evidence>
<evidence type="ECO:0000313" key="4">
    <source>
        <dbReference type="EMBL" id="AAV60768.1"/>
    </source>
</evidence>
<dbReference type="InterPro" id="IPR051556">
    <property type="entry name" value="N-term/lysine_N-AcTrnsfr"/>
</dbReference>
<sequence>MICLEKVEDIPRLQELFAQILIVHHQARSDVLKVKGSKFTDKELEGVIGDANKPVFVYEDEAGTILCHLFLIIKEVSENDGPQKPIKTLFIDDLCVEEKARGQKLGEKLYQFALDYATEQECYNATLHVWNDNQGTLDFYEHLGVKPRYTEMKTVLK</sequence>
<dbReference type="RefSeq" id="WP_011226062.1">
    <property type="nucleotide sequence ID" value="NC_006448.1"/>
</dbReference>
<dbReference type="SUPFAM" id="SSF55729">
    <property type="entry name" value="Acyl-CoA N-acyltransferases (Nat)"/>
    <property type="match status" value="1"/>
</dbReference>
<keyword evidence="1" id="KW-0808">Transferase</keyword>
<evidence type="ECO:0000259" key="3">
    <source>
        <dbReference type="PROSITE" id="PS51186"/>
    </source>
</evidence>
<keyword evidence="5" id="KW-1185">Reference proteome</keyword>
<dbReference type="EMBL" id="CP000023">
    <property type="protein sequence ID" value="AAV60768.1"/>
    <property type="molecule type" value="Genomic_DNA"/>
</dbReference>
<dbReference type="KEGG" id="stl:stu1129"/>
<keyword evidence="2" id="KW-0012">Acyltransferase</keyword>
<dbReference type="PATRIC" id="fig|264199.4.peg.1109"/>
<dbReference type="CDD" id="cd04301">
    <property type="entry name" value="NAT_SF"/>
    <property type="match status" value="1"/>
</dbReference>